<dbReference type="Proteomes" id="UP001596072">
    <property type="component" value="Unassembled WGS sequence"/>
</dbReference>
<sequence length="228" mass="23949">MTTPLEGATTRLLATVEGMPPAGWQSPSLCAGWTRAHVIAHLALNAEALDGVVRGLAGGRPVPMYVSDDARNADIADLAVQPTADVLDRLRTAAAALDRSLPHLATLPQDAIFERTPGGPRVRAAGVLLMRLGEVEIHHADLDAGYTHAHWPAETAVALLDRDAARHPGESFVAHATDLDREWTFGDPGDDAPVVSGPASALAWWATGRDPGTLLSSSTGSLPTMEGR</sequence>
<dbReference type="InterPro" id="IPR036527">
    <property type="entry name" value="SCP2_sterol-bd_dom_sf"/>
</dbReference>
<dbReference type="Gene3D" id="3.30.1050.20">
    <property type="match status" value="1"/>
</dbReference>
<evidence type="ECO:0000259" key="1">
    <source>
        <dbReference type="Pfam" id="PF11716"/>
    </source>
</evidence>
<protein>
    <submittedName>
        <fullName evidence="2">Maleylpyruvate isomerase family mycothiol-dependent enzyme</fullName>
    </submittedName>
</protein>
<gene>
    <name evidence="2" type="ORF">ACFPQB_12920</name>
</gene>
<dbReference type="SUPFAM" id="SSF109854">
    <property type="entry name" value="DinB/YfiT-like putative metalloenzymes"/>
    <property type="match status" value="1"/>
</dbReference>
<dbReference type="SUPFAM" id="SSF55718">
    <property type="entry name" value="SCP-like"/>
    <property type="match status" value="1"/>
</dbReference>
<organism evidence="2 3">
    <name type="scientific">Nocardioides vastitatis</name>
    <dbReference type="NCBI Taxonomy" id="2568655"/>
    <lineage>
        <taxon>Bacteria</taxon>
        <taxon>Bacillati</taxon>
        <taxon>Actinomycetota</taxon>
        <taxon>Actinomycetes</taxon>
        <taxon>Propionibacteriales</taxon>
        <taxon>Nocardioidaceae</taxon>
        <taxon>Nocardioides</taxon>
    </lineage>
</organism>
<dbReference type="InterPro" id="IPR034660">
    <property type="entry name" value="DinB/YfiT-like"/>
</dbReference>
<dbReference type="InterPro" id="IPR024344">
    <property type="entry name" value="MDMPI_metal-binding"/>
</dbReference>
<dbReference type="EMBL" id="JBHSNS010000006">
    <property type="protein sequence ID" value="MFC5729822.1"/>
    <property type="molecule type" value="Genomic_DNA"/>
</dbReference>
<feature type="domain" description="Mycothiol-dependent maleylpyruvate isomerase metal-binding" evidence="1">
    <location>
        <begin position="7"/>
        <end position="142"/>
    </location>
</feature>
<reference evidence="3" key="1">
    <citation type="journal article" date="2019" name="Int. J. Syst. Evol. Microbiol.">
        <title>The Global Catalogue of Microorganisms (GCM) 10K type strain sequencing project: providing services to taxonomists for standard genome sequencing and annotation.</title>
        <authorList>
            <consortium name="The Broad Institute Genomics Platform"/>
            <consortium name="The Broad Institute Genome Sequencing Center for Infectious Disease"/>
            <person name="Wu L."/>
            <person name="Ma J."/>
        </authorList>
    </citation>
    <scope>NUCLEOTIDE SEQUENCE [LARGE SCALE GENOMIC DNA]</scope>
    <source>
        <strain evidence="3">YIM 94188</strain>
    </source>
</reference>
<keyword evidence="3" id="KW-1185">Reference proteome</keyword>
<comment type="caution">
    <text evidence="2">The sequence shown here is derived from an EMBL/GenBank/DDBJ whole genome shotgun (WGS) entry which is preliminary data.</text>
</comment>
<keyword evidence="2" id="KW-0413">Isomerase</keyword>
<dbReference type="Pfam" id="PF11716">
    <property type="entry name" value="MDMPI_N"/>
    <property type="match status" value="1"/>
</dbReference>
<accession>A0ABW0ZH16</accession>
<dbReference type="NCBIfam" id="TIGR03083">
    <property type="entry name" value="maleylpyruvate isomerase family mycothiol-dependent enzyme"/>
    <property type="match status" value="1"/>
</dbReference>
<evidence type="ECO:0000313" key="2">
    <source>
        <dbReference type="EMBL" id="MFC5729822.1"/>
    </source>
</evidence>
<dbReference type="InterPro" id="IPR017517">
    <property type="entry name" value="Maleyloyr_isom"/>
</dbReference>
<dbReference type="Gene3D" id="1.20.120.450">
    <property type="entry name" value="dinb family like domain"/>
    <property type="match status" value="1"/>
</dbReference>
<evidence type="ECO:0000313" key="3">
    <source>
        <dbReference type="Proteomes" id="UP001596072"/>
    </source>
</evidence>
<proteinExistence type="predicted"/>
<dbReference type="RefSeq" id="WP_168798252.1">
    <property type="nucleotide sequence ID" value="NZ_JBHSNS010000006.1"/>
</dbReference>
<dbReference type="GO" id="GO:0016853">
    <property type="term" value="F:isomerase activity"/>
    <property type="evidence" value="ECO:0007669"/>
    <property type="project" value="UniProtKB-KW"/>
</dbReference>
<name>A0ABW0ZH16_9ACTN</name>